<dbReference type="PROSITE" id="PS51257">
    <property type="entry name" value="PROKAR_LIPOPROTEIN"/>
    <property type="match status" value="1"/>
</dbReference>
<keyword evidence="4" id="KW-1185">Reference proteome</keyword>
<dbReference type="Gene3D" id="3.40.50.1820">
    <property type="entry name" value="alpha/beta hydrolase"/>
    <property type="match status" value="2"/>
</dbReference>
<evidence type="ECO:0000259" key="2">
    <source>
        <dbReference type="Pfam" id="PF00326"/>
    </source>
</evidence>
<dbReference type="SUPFAM" id="SSF53474">
    <property type="entry name" value="alpha/beta-Hydrolases"/>
    <property type="match status" value="1"/>
</dbReference>
<dbReference type="Pfam" id="PF00326">
    <property type="entry name" value="Peptidase_S9"/>
    <property type="match status" value="1"/>
</dbReference>
<evidence type="ECO:0000313" key="3">
    <source>
        <dbReference type="EMBL" id="SFU98002.1"/>
    </source>
</evidence>
<feature type="domain" description="Peptidase S9 prolyl oligopeptidase catalytic" evidence="2">
    <location>
        <begin position="167"/>
        <end position="245"/>
    </location>
</feature>
<dbReference type="STRING" id="1035707.SAMN05216552_1017107"/>
<sequence>MRHIGRVAVIGTALLSACGGGAGGSGGGSGGSGGGQTGGGTVTLPEQPAVNTRGNLVGGPVAVPVATGSGAVATLTPQQFKQLLEAAQTGASGLTSDPVCSVSTHTLRYRTVGGANEDTEASTAIFVPSGADPACAGPRPVVLYAHGTSPLKSYDMANLGGTEARLVAAIFASQGYIVVAPNYAGYAGSSLAYHSYLDAEQQSADMVDGLRAARKVFDQIGASASSKLYVTGYSQGGHVAVATQRAMQLRHAAEFNVSAVAGLSGPYALVKFGDSIFGGAPTLGATAFIPMLVNAGQHANAGLYASPSDLYESRYAGGIDNILPGASSLGELASTGRLPANALFAWNSAPQASGSGAYFGDGNLLKTAYRDGYTADMRNRPCDEKSGDPLACAPTHTLRKWLLRNDLRNYVPAAPMLLCGGDADPLVPYFNTSAAGDYFRAQGKSGASLHVVNVDSTPGLGDDYAQAKLGFLAAKSALRLNAAVTGGSGDTAVRESYHAGLVAPFCLRAARDFFRAR</sequence>
<dbReference type="InterPro" id="IPR029058">
    <property type="entry name" value="AB_hydrolase_fold"/>
</dbReference>
<name>A0A1I7KKP4_9BURK</name>
<dbReference type="PANTHER" id="PTHR34853:SF1">
    <property type="entry name" value="LIPASE 5"/>
    <property type="match status" value="1"/>
</dbReference>
<dbReference type="Proteomes" id="UP000199391">
    <property type="component" value="Unassembled WGS sequence"/>
</dbReference>
<feature type="region of interest" description="Disordered" evidence="1">
    <location>
        <begin position="24"/>
        <end position="50"/>
    </location>
</feature>
<proteinExistence type="predicted"/>
<evidence type="ECO:0000313" key="4">
    <source>
        <dbReference type="Proteomes" id="UP000199391"/>
    </source>
</evidence>
<dbReference type="EMBL" id="FPBO01000017">
    <property type="protein sequence ID" value="SFU98002.1"/>
    <property type="molecule type" value="Genomic_DNA"/>
</dbReference>
<gene>
    <name evidence="3" type="ORF">SAMN05216552_1017107</name>
</gene>
<dbReference type="InterPro" id="IPR005152">
    <property type="entry name" value="Lipase_secreted"/>
</dbReference>
<dbReference type="PANTHER" id="PTHR34853">
    <property type="match status" value="1"/>
</dbReference>
<dbReference type="GO" id="GO:0008236">
    <property type="term" value="F:serine-type peptidase activity"/>
    <property type="evidence" value="ECO:0007669"/>
    <property type="project" value="InterPro"/>
</dbReference>
<dbReference type="OrthoDB" id="9798122at2"/>
<dbReference type="GO" id="GO:0006508">
    <property type="term" value="P:proteolysis"/>
    <property type="evidence" value="ECO:0007669"/>
    <property type="project" value="InterPro"/>
</dbReference>
<dbReference type="InterPro" id="IPR001375">
    <property type="entry name" value="Peptidase_S9_cat"/>
</dbReference>
<dbReference type="RefSeq" id="WP_093557035.1">
    <property type="nucleotide sequence ID" value="NZ_FPBO01000017.1"/>
</dbReference>
<dbReference type="GO" id="GO:0004806">
    <property type="term" value="F:triacylglycerol lipase activity"/>
    <property type="evidence" value="ECO:0007669"/>
    <property type="project" value="InterPro"/>
</dbReference>
<protein>
    <submittedName>
        <fullName evidence="3">Prolyl oligopeptidase family protein</fullName>
    </submittedName>
</protein>
<dbReference type="GO" id="GO:0016042">
    <property type="term" value="P:lipid catabolic process"/>
    <property type="evidence" value="ECO:0007669"/>
    <property type="project" value="InterPro"/>
</dbReference>
<evidence type="ECO:0000256" key="1">
    <source>
        <dbReference type="SAM" id="MobiDB-lite"/>
    </source>
</evidence>
<feature type="compositionally biased region" description="Gly residues" evidence="1">
    <location>
        <begin position="24"/>
        <end position="41"/>
    </location>
</feature>
<reference evidence="4" key="1">
    <citation type="submission" date="2016-10" db="EMBL/GenBank/DDBJ databases">
        <authorList>
            <person name="Varghese N."/>
            <person name="Submissions S."/>
        </authorList>
    </citation>
    <scope>NUCLEOTIDE SEQUENCE [LARGE SCALE GENOMIC DNA]</scope>
    <source>
        <strain evidence="4">CGMCC 1.11014</strain>
    </source>
</reference>
<accession>A0A1I7KKP4</accession>
<dbReference type="AlphaFoldDB" id="A0A1I7KKP4"/>
<organism evidence="3 4">
    <name type="scientific">Pseudoduganella namucuonensis</name>
    <dbReference type="NCBI Taxonomy" id="1035707"/>
    <lineage>
        <taxon>Bacteria</taxon>
        <taxon>Pseudomonadati</taxon>
        <taxon>Pseudomonadota</taxon>
        <taxon>Betaproteobacteria</taxon>
        <taxon>Burkholderiales</taxon>
        <taxon>Oxalobacteraceae</taxon>
        <taxon>Telluria group</taxon>
        <taxon>Pseudoduganella</taxon>
    </lineage>
</organism>